<feature type="domain" description="Aldehyde dehydrogenase" evidence="4">
    <location>
        <begin position="34"/>
        <end position="485"/>
    </location>
</feature>
<organism evidence="5 6">
    <name type="scientific">Cladophialophora psammophila CBS 110553</name>
    <dbReference type="NCBI Taxonomy" id="1182543"/>
    <lineage>
        <taxon>Eukaryota</taxon>
        <taxon>Fungi</taxon>
        <taxon>Dikarya</taxon>
        <taxon>Ascomycota</taxon>
        <taxon>Pezizomycotina</taxon>
        <taxon>Eurotiomycetes</taxon>
        <taxon>Chaetothyriomycetidae</taxon>
        <taxon>Chaetothyriales</taxon>
        <taxon>Herpotrichiellaceae</taxon>
        <taxon>Cladophialophora</taxon>
    </lineage>
</organism>
<evidence type="ECO:0000256" key="2">
    <source>
        <dbReference type="ARBA" id="ARBA00022857"/>
    </source>
</evidence>
<comment type="similarity">
    <text evidence="1">Belongs to the aldehyde dehydrogenase family.</text>
</comment>
<dbReference type="OrthoDB" id="310895at2759"/>
<reference evidence="5 6" key="1">
    <citation type="submission" date="2013-03" db="EMBL/GenBank/DDBJ databases">
        <title>The Genome Sequence of Cladophialophora psammophila CBS 110553.</title>
        <authorList>
            <consortium name="The Broad Institute Genomics Platform"/>
            <person name="Cuomo C."/>
            <person name="de Hoog S."/>
            <person name="Gorbushina A."/>
            <person name="Walker B."/>
            <person name="Young S.K."/>
            <person name="Zeng Q."/>
            <person name="Gargeya S."/>
            <person name="Fitzgerald M."/>
            <person name="Haas B."/>
            <person name="Abouelleil A."/>
            <person name="Allen A.W."/>
            <person name="Alvarado L."/>
            <person name="Arachchi H.M."/>
            <person name="Berlin A.M."/>
            <person name="Chapman S.B."/>
            <person name="Gainer-Dewar J."/>
            <person name="Goldberg J."/>
            <person name="Griggs A."/>
            <person name="Gujja S."/>
            <person name="Hansen M."/>
            <person name="Howarth C."/>
            <person name="Imamovic A."/>
            <person name="Ireland A."/>
            <person name="Larimer J."/>
            <person name="McCowan C."/>
            <person name="Murphy C."/>
            <person name="Pearson M."/>
            <person name="Poon T.W."/>
            <person name="Priest M."/>
            <person name="Roberts A."/>
            <person name="Saif S."/>
            <person name="Shea T."/>
            <person name="Sisk P."/>
            <person name="Sykes S."/>
            <person name="Wortman J."/>
            <person name="Nusbaum C."/>
            <person name="Birren B."/>
        </authorList>
    </citation>
    <scope>NUCLEOTIDE SEQUENCE [LARGE SCALE GENOMIC DNA]</scope>
    <source>
        <strain evidence="5 6">CBS 110553</strain>
    </source>
</reference>
<evidence type="ECO:0000313" key="5">
    <source>
        <dbReference type="EMBL" id="EXJ75836.1"/>
    </source>
</evidence>
<dbReference type="STRING" id="1182543.W9XFZ2"/>
<dbReference type="GO" id="GO:0009450">
    <property type="term" value="P:gamma-aminobutyric acid catabolic process"/>
    <property type="evidence" value="ECO:0007669"/>
    <property type="project" value="TreeGrafter"/>
</dbReference>
<dbReference type="CDD" id="cd07105">
    <property type="entry name" value="ALDH_SaliADH"/>
    <property type="match status" value="1"/>
</dbReference>
<dbReference type="eggNOG" id="KOG2451">
    <property type="taxonomic scope" value="Eukaryota"/>
</dbReference>
<dbReference type="InterPro" id="IPR016163">
    <property type="entry name" value="Ald_DH_C"/>
</dbReference>
<gene>
    <name evidence="5" type="ORF">A1O5_00343</name>
</gene>
<dbReference type="HOGENOM" id="CLU_005391_1_0_1"/>
<sequence length="489" mass="52734">MTGVMIDSENGDGVSRGLDKVPLHITGKSIYTDHQFQTINPAMGEVIATVSGASLDEAKLAVTSAEVSFPAWSETEPGKRRTIFLRAADILEQRAFECSKYMRDETGADVSWCKFNVQISAELLRDIAGRIATIQGFIPATSAKDCTALVYKEPWGVILAIAPWNAPYILGFRSVAYALAAGNTCVLKGSEISPRCFWAIVSIFEEAGLPPGCLNVIYHRPKDAAEVTRALIEHPAVKKINFTGSTTVGRIIAEIAGKNIKPVLMELGGKASTIILEDADLQQAARACARGSFLHAGQICMSCERIIVQSSVTDAFVEALMFATKERFGQGDGMQLMVSDRAADRTNRLVQQAISGGARPLAGHDTNGIQGARMTPVVLKGVTKEMDLYYTESFGPTVILITVDDEEQAVAVANDTEYGLSAAVFTRDLQKALRLVKKIDSGAVHINGMTVHDEPTLPHGGVKNSGFGRFGSDLGLEEFLRTKTVTFQN</sequence>
<keyword evidence="3" id="KW-0560">Oxidoreductase</keyword>
<evidence type="ECO:0000256" key="3">
    <source>
        <dbReference type="ARBA" id="ARBA00023002"/>
    </source>
</evidence>
<evidence type="ECO:0000256" key="1">
    <source>
        <dbReference type="ARBA" id="ARBA00009986"/>
    </source>
</evidence>
<dbReference type="AlphaFoldDB" id="W9XFZ2"/>
<dbReference type="FunFam" id="3.40.605.10:FF:000012">
    <property type="entry name" value="NAD-dependent succinate-semialdehyde dehydrogenase"/>
    <property type="match status" value="1"/>
</dbReference>
<dbReference type="Proteomes" id="UP000019471">
    <property type="component" value="Unassembled WGS sequence"/>
</dbReference>
<dbReference type="SUPFAM" id="SSF53720">
    <property type="entry name" value="ALDH-like"/>
    <property type="match status" value="1"/>
</dbReference>
<proteinExistence type="inferred from homology"/>
<dbReference type="Pfam" id="PF00171">
    <property type="entry name" value="Aldedh"/>
    <property type="match status" value="1"/>
</dbReference>
<name>W9XFZ2_9EURO</name>
<comment type="caution">
    <text evidence="5">The sequence shown here is derived from an EMBL/GenBank/DDBJ whole genome shotgun (WGS) entry which is preliminary data.</text>
</comment>
<dbReference type="GO" id="GO:0004777">
    <property type="term" value="F:succinate-semialdehyde dehydrogenase (NAD+) activity"/>
    <property type="evidence" value="ECO:0007669"/>
    <property type="project" value="TreeGrafter"/>
</dbReference>
<dbReference type="RefSeq" id="XP_007739153.1">
    <property type="nucleotide sequence ID" value="XM_007740963.1"/>
</dbReference>
<dbReference type="InterPro" id="IPR015590">
    <property type="entry name" value="Aldehyde_DH_dom"/>
</dbReference>
<dbReference type="PANTHER" id="PTHR43353">
    <property type="entry name" value="SUCCINATE-SEMIALDEHYDE DEHYDROGENASE, MITOCHONDRIAL"/>
    <property type="match status" value="1"/>
</dbReference>
<dbReference type="InterPro" id="IPR050740">
    <property type="entry name" value="Aldehyde_DH_Superfamily"/>
</dbReference>
<keyword evidence="6" id="KW-1185">Reference proteome</keyword>
<dbReference type="Gene3D" id="3.40.309.10">
    <property type="entry name" value="Aldehyde Dehydrogenase, Chain A, domain 2"/>
    <property type="match status" value="1"/>
</dbReference>
<dbReference type="GeneID" id="19185080"/>
<dbReference type="PANTHER" id="PTHR43353:SF6">
    <property type="entry name" value="CYTOPLASMIC ALDEHYDE DEHYDROGENASE (EUROFUNG)"/>
    <property type="match status" value="1"/>
</dbReference>
<accession>W9XFZ2</accession>
<keyword evidence="2" id="KW-0521">NADP</keyword>
<dbReference type="InterPro" id="IPR016161">
    <property type="entry name" value="Ald_DH/histidinol_DH"/>
</dbReference>
<dbReference type="EMBL" id="AMGX01000001">
    <property type="protein sequence ID" value="EXJ75836.1"/>
    <property type="molecule type" value="Genomic_DNA"/>
</dbReference>
<protein>
    <submittedName>
        <fullName evidence="5">NAD-dependent aldehyde dehydrogenase</fullName>
    </submittedName>
</protein>
<dbReference type="Gene3D" id="3.40.605.10">
    <property type="entry name" value="Aldehyde Dehydrogenase, Chain A, domain 1"/>
    <property type="match status" value="1"/>
</dbReference>
<dbReference type="InterPro" id="IPR016162">
    <property type="entry name" value="Ald_DH_N"/>
</dbReference>
<evidence type="ECO:0000313" key="6">
    <source>
        <dbReference type="Proteomes" id="UP000019471"/>
    </source>
</evidence>
<evidence type="ECO:0000259" key="4">
    <source>
        <dbReference type="Pfam" id="PF00171"/>
    </source>
</evidence>